<dbReference type="AlphaFoldDB" id="A0A0A9XE65"/>
<proteinExistence type="predicted"/>
<reference evidence="1" key="1">
    <citation type="journal article" date="2014" name="PLoS ONE">
        <title>Transcriptome-Based Identification of ABC Transporters in the Western Tarnished Plant Bug Lygus hesperus.</title>
        <authorList>
            <person name="Hull J.J."/>
            <person name="Chaney K."/>
            <person name="Geib S.M."/>
            <person name="Fabrick J.A."/>
            <person name="Brent C.S."/>
            <person name="Walsh D."/>
            <person name="Lavine L.C."/>
        </authorList>
    </citation>
    <scope>NUCLEOTIDE SEQUENCE</scope>
</reference>
<accession>A0A0A9XE65</accession>
<protein>
    <submittedName>
        <fullName evidence="1">Uncharacterized protein</fullName>
    </submittedName>
</protein>
<reference evidence="1" key="2">
    <citation type="submission" date="2014-07" db="EMBL/GenBank/DDBJ databases">
        <authorList>
            <person name="Hull J."/>
        </authorList>
    </citation>
    <scope>NUCLEOTIDE SEQUENCE</scope>
</reference>
<sequence length="99" mass="11206">MGKSLPFRKAISCMGVIFDPHLTWQNHVALICCRVYHALYLMRPYKHFLTNDMKSGLVRSLILPYFTYSDIIFSTGLRADAVNSTPALGLFAMCEVEST</sequence>
<gene>
    <name evidence="1" type="ORF">CM83_40554</name>
</gene>
<name>A0A0A9XE65_LYGHE</name>
<dbReference type="EMBL" id="GBHO01025320">
    <property type="protein sequence ID" value="JAG18284.1"/>
    <property type="molecule type" value="Transcribed_RNA"/>
</dbReference>
<organism evidence="1">
    <name type="scientific">Lygus hesperus</name>
    <name type="common">Western plant bug</name>
    <dbReference type="NCBI Taxonomy" id="30085"/>
    <lineage>
        <taxon>Eukaryota</taxon>
        <taxon>Metazoa</taxon>
        <taxon>Ecdysozoa</taxon>
        <taxon>Arthropoda</taxon>
        <taxon>Hexapoda</taxon>
        <taxon>Insecta</taxon>
        <taxon>Pterygota</taxon>
        <taxon>Neoptera</taxon>
        <taxon>Paraneoptera</taxon>
        <taxon>Hemiptera</taxon>
        <taxon>Heteroptera</taxon>
        <taxon>Panheteroptera</taxon>
        <taxon>Cimicomorpha</taxon>
        <taxon>Miridae</taxon>
        <taxon>Mirini</taxon>
        <taxon>Lygus</taxon>
    </lineage>
</organism>
<evidence type="ECO:0000313" key="1">
    <source>
        <dbReference type="EMBL" id="JAG18284.1"/>
    </source>
</evidence>